<comment type="caution">
    <text evidence="3">The sequence shown here is derived from an EMBL/GenBank/DDBJ whole genome shotgun (WGS) entry which is preliminary data.</text>
</comment>
<dbReference type="OrthoDB" id="396512at2"/>
<reference evidence="3 4" key="1">
    <citation type="submission" date="2018-10" db="EMBL/GenBank/DDBJ databases">
        <title>Bacillus Keqinensis sp. nov., a moderately halophilic bacterium isolated from a saline-alkaline lake.</title>
        <authorList>
            <person name="Wang H."/>
        </authorList>
    </citation>
    <scope>NUCLEOTIDE SEQUENCE [LARGE SCALE GENOMIC DNA]</scope>
    <source>
        <strain evidence="3 4">KQ-3</strain>
    </source>
</reference>
<dbReference type="Pfam" id="PF00535">
    <property type="entry name" value="Glycos_transf_2"/>
    <property type="match status" value="1"/>
</dbReference>
<dbReference type="GO" id="GO:0016740">
    <property type="term" value="F:transferase activity"/>
    <property type="evidence" value="ECO:0007669"/>
    <property type="project" value="UniProtKB-KW"/>
</dbReference>
<dbReference type="SUPFAM" id="SSF53448">
    <property type="entry name" value="Nucleotide-diphospho-sugar transferases"/>
    <property type="match status" value="1"/>
</dbReference>
<dbReference type="Pfam" id="PF13692">
    <property type="entry name" value="Glyco_trans_1_4"/>
    <property type="match status" value="1"/>
</dbReference>
<proteinExistence type="inferred from homology"/>
<dbReference type="InterPro" id="IPR001173">
    <property type="entry name" value="Glyco_trans_2-like"/>
</dbReference>
<name>A0A3M7TQA1_9BACI</name>
<gene>
    <name evidence="3" type="ORF">EBO34_12765</name>
</gene>
<dbReference type="RefSeq" id="WP_122899142.1">
    <property type="nucleotide sequence ID" value="NZ_RHIB01000002.1"/>
</dbReference>
<evidence type="ECO:0000313" key="3">
    <source>
        <dbReference type="EMBL" id="RNA67591.1"/>
    </source>
</evidence>
<dbReference type="Gene3D" id="3.40.50.2000">
    <property type="entry name" value="Glycogen Phosphorylase B"/>
    <property type="match status" value="1"/>
</dbReference>
<keyword evidence="4" id="KW-1185">Reference proteome</keyword>
<feature type="domain" description="Glycosyltransferase 2-like" evidence="2">
    <location>
        <begin position="228"/>
        <end position="343"/>
    </location>
</feature>
<dbReference type="AlphaFoldDB" id="A0A3M7TQA1"/>
<dbReference type="EMBL" id="RHIB01000002">
    <property type="protein sequence ID" value="RNA67591.1"/>
    <property type="molecule type" value="Genomic_DNA"/>
</dbReference>
<dbReference type="CDD" id="cd00761">
    <property type="entry name" value="Glyco_tranf_GTA_type"/>
    <property type="match status" value="1"/>
</dbReference>
<dbReference type="Gene3D" id="3.90.550.10">
    <property type="entry name" value="Spore Coat Polysaccharide Biosynthesis Protein SpsA, Chain A"/>
    <property type="match status" value="1"/>
</dbReference>
<evidence type="ECO:0000256" key="1">
    <source>
        <dbReference type="ARBA" id="ARBA00006739"/>
    </source>
</evidence>
<evidence type="ECO:0000313" key="4">
    <source>
        <dbReference type="Proteomes" id="UP000278746"/>
    </source>
</evidence>
<dbReference type="PANTHER" id="PTHR22916">
    <property type="entry name" value="GLYCOSYLTRANSFERASE"/>
    <property type="match status" value="1"/>
</dbReference>
<protein>
    <submittedName>
        <fullName evidence="3">Glycosyltransferase</fullName>
    </submittedName>
</protein>
<accession>A0A3M7TQA1</accession>
<dbReference type="InterPro" id="IPR029044">
    <property type="entry name" value="Nucleotide-diphossugar_trans"/>
</dbReference>
<organism evidence="3 4">
    <name type="scientific">Alteribacter keqinensis</name>
    <dbReference type="NCBI Taxonomy" id="2483800"/>
    <lineage>
        <taxon>Bacteria</taxon>
        <taxon>Bacillati</taxon>
        <taxon>Bacillota</taxon>
        <taxon>Bacilli</taxon>
        <taxon>Bacillales</taxon>
        <taxon>Bacillaceae</taxon>
        <taxon>Alteribacter</taxon>
    </lineage>
</organism>
<dbReference type="SUPFAM" id="SSF53756">
    <property type="entry name" value="UDP-Glycosyltransferase/glycogen phosphorylase"/>
    <property type="match status" value="1"/>
</dbReference>
<dbReference type="Proteomes" id="UP000278746">
    <property type="component" value="Unassembled WGS sequence"/>
</dbReference>
<sequence>MLRMFKKGITNSVDLLLYKVLSTKQKQQIANLFTQEQKNRLKRIIKPGTNRNQVRKIERLKYRLYNLGFTKKGLKDLEDIVKSGEDAYLTRLAAWELATWHANTYSVEGAKKCLRFIDVAIKSDRDKSNLRRATILKAESYNLLGESGKAKQLIEQALSLSKHPDLYLAAASLEGDASKRIDWINKALEKHDYTEIFLKEGKGKTLYDRIGSKAGQAEITASVQPRVTVVVPAYNAGESIKTAIESLLTQTWENLEVLVVDDYSTDNTVEIVQEYVEKDPRVTLIKGTANNGAYVSRNLALKQASGDFVTINDADDWSHPQKIEVQARHLMKNPQVIGNFSQQARATEDLKFYRRGKPGIYIFKNMSSLMFRRKEVMSSLGYWDCVRFAGDSEFLKRLKVLFGEKAIVELKSSLLSFQRQSDSSLTGHSAFGFPGYFMGVRKEYDEANTFYHQTVPKEKLYYEFPQKNRPFPAPEPMWPKGEKKQEGARHFDVIIASEFRLLGGTNMSNIEEIKAQKAKGLRTGLVQLSRYDLNSVDAMNPKVREWIDGDKVQVVSYGEEVSCDVLIVRHPPILQEWQKYIPTIEAKHTHVIVNQPPKRDYSDNGETLYTIDACVGHMQEYFGSAGVWAPIGPQIRDTLLVHHEKELNQVEVDEEDWVNIIDVSEWRRSTLPRQASSIKVGRHSRDQYVKWPNDKDQLLKIYPDSNKYEIHVLGGCSAPKKVLGNIPLNWKVKEFGEIHPKDFLADLDVFVYYTHPDWVEAFGRVIFEAMAAGVPVIIPPSYKELFGEAAIYAEPDDVQEKINELMKKPQLYNEQVEKAFVYVNRHFGYEKHASRLESISNGKFRSRPAK</sequence>
<evidence type="ECO:0000259" key="2">
    <source>
        <dbReference type="Pfam" id="PF00535"/>
    </source>
</evidence>
<comment type="similarity">
    <text evidence="1">Belongs to the glycosyltransferase 2 family.</text>
</comment>
<keyword evidence="3" id="KW-0808">Transferase</keyword>